<organism evidence="2 3">
    <name type="scientific">Nocardioides aquaticus</name>
    <dbReference type="NCBI Taxonomy" id="160826"/>
    <lineage>
        <taxon>Bacteria</taxon>
        <taxon>Bacillati</taxon>
        <taxon>Actinomycetota</taxon>
        <taxon>Actinomycetes</taxon>
        <taxon>Propionibacteriales</taxon>
        <taxon>Nocardioidaceae</taxon>
        <taxon>Nocardioides</taxon>
    </lineage>
</organism>
<keyword evidence="1" id="KW-1133">Transmembrane helix</keyword>
<dbReference type="RefSeq" id="WP_214057559.1">
    <property type="nucleotide sequence ID" value="NZ_BAAAHS010000081.1"/>
</dbReference>
<evidence type="ECO:0008006" key="4">
    <source>
        <dbReference type="Google" id="ProtNLM"/>
    </source>
</evidence>
<proteinExistence type="predicted"/>
<dbReference type="Proteomes" id="UP000679307">
    <property type="component" value="Chromosome"/>
</dbReference>
<keyword evidence="3" id="KW-1185">Reference proteome</keyword>
<accession>A0ABX8EDD4</accession>
<keyword evidence="1" id="KW-0812">Transmembrane</keyword>
<dbReference type="Pfam" id="PF09489">
    <property type="entry name" value="CbtB"/>
    <property type="match status" value="1"/>
</dbReference>
<gene>
    <name evidence="2" type="ORF">ENKNEFLB_00269</name>
</gene>
<dbReference type="EMBL" id="CP075371">
    <property type="protein sequence ID" value="QVT77900.1"/>
    <property type="molecule type" value="Genomic_DNA"/>
</dbReference>
<sequence>MSQSYPALGSTPLAPSSVQVPAIPLRSLAPWALFLVLLGTVVIVLAGVDLTMFGVPGGMMLHEVVHDGRHLLGYPCH</sequence>
<name>A0ABX8EDD4_9ACTN</name>
<evidence type="ECO:0000313" key="2">
    <source>
        <dbReference type="EMBL" id="QVT77900.1"/>
    </source>
</evidence>
<keyword evidence="1" id="KW-0472">Membrane</keyword>
<dbReference type="InterPro" id="IPR012667">
    <property type="entry name" value="CbtB_put"/>
</dbReference>
<evidence type="ECO:0000256" key="1">
    <source>
        <dbReference type="SAM" id="Phobius"/>
    </source>
</evidence>
<evidence type="ECO:0000313" key="3">
    <source>
        <dbReference type="Proteomes" id="UP000679307"/>
    </source>
</evidence>
<reference evidence="2 3" key="1">
    <citation type="submission" date="2021-05" db="EMBL/GenBank/DDBJ databases">
        <title>Complete genome of Nocardioides aquaticus KCTC 9944T isolated from meromictic and hypersaline Ekho Lake, Antarctica.</title>
        <authorList>
            <person name="Hwang K."/>
            <person name="Kim K.M."/>
            <person name="Choe H."/>
        </authorList>
    </citation>
    <scope>NUCLEOTIDE SEQUENCE [LARGE SCALE GENOMIC DNA]</scope>
    <source>
        <strain evidence="2 3">KCTC 9944</strain>
    </source>
</reference>
<protein>
    <recommendedName>
        <fullName evidence="4">CbtB-domain containing protein</fullName>
    </recommendedName>
</protein>
<feature type="transmembrane region" description="Helical" evidence="1">
    <location>
        <begin position="31"/>
        <end position="53"/>
    </location>
</feature>